<organism evidence="4 5">
    <name type="scientific">Populus deltoides</name>
    <name type="common">Eastern poplar</name>
    <name type="synonym">Eastern cottonwood</name>
    <dbReference type="NCBI Taxonomy" id="3696"/>
    <lineage>
        <taxon>Eukaryota</taxon>
        <taxon>Viridiplantae</taxon>
        <taxon>Streptophyta</taxon>
        <taxon>Embryophyta</taxon>
        <taxon>Tracheophyta</taxon>
        <taxon>Spermatophyta</taxon>
        <taxon>Magnoliopsida</taxon>
        <taxon>eudicotyledons</taxon>
        <taxon>Gunneridae</taxon>
        <taxon>Pentapetalae</taxon>
        <taxon>rosids</taxon>
        <taxon>fabids</taxon>
        <taxon>Malpighiales</taxon>
        <taxon>Salicaceae</taxon>
        <taxon>Saliceae</taxon>
        <taxon>Populus</taxon>
    </lineage>
</organism>
<keyword evidence="5" id="KW-1185">Reference proteome</keyword>
<dbReference type="PANTHER" id="PTHR32401:SF53">
    <property type="entry name" value="LEGUME LECTIN DOMAIN-CONTAINING PROTEIN"/>
    <property type="match status" value="1"/>
</dbReference>
<reference evidence="4" key="1">
    <citation type="journal article" date="2021" name="J. Hered.">
        <title>Genome Assembly of Salicaceae Populus deltoides (Eastern Cottonwood) I-69 Based on Nanopore Sequencing and Hi-C Technologies.</title>
        <authorList>
            <person name="Bai S."/>
            <person name="Wu H."/>
            <person name="Zhang J."/>
            <person name="Pan Z."/>
            <person name="Zhao W."/>
            <person name="Li Z."/>
            <person name="Tong C."/>
        </authorList>
    </citation>
    <scope>NUCLEOTIDE SEQUENCE</scope>
    <source>
        <tissue evidence="4">Leaf</tissue>
    </source>
</reference>
<dbReference type="InterPro" id="IPR019825">
    <property type="entry name" value="Lectin_legB_Mn/Ca_BS"/>
</dbReference>
<gene>
    <name evidence="4" type="ORF">H0E87_012249</name>
</gene>
<protein>
    <recommendedName>
        <fullName evidence="3">Legume lectin domain-containing protein</fullName>
    </recommendedName>
</protein>
<dbReference type="Proteomes" id="UP000807159">
    <property type="component" value="Chromosome 6"/>
</dbReference>
<dbReference type="AlphaFoldDB" id="A0A8T2YIE9"/>
<sequence>MLHPIRTIALCSIVNLSQVIKFLLLVALLSCAFIEVGGHSFRYPTFHEDSKTDFISHNSAIVLNAIQATPNVKGDSIAIFSGCALYRKQFKLWAGEGRVRATFNSTFVLDISPQTKPGGEGITFILTADSGLPENRQGRWLGIVNATTNGAYQAKIVAVEFDTRKSYKGDIDSN</sequence>
<dbReference type="EMBL" id="JACEGQ020000006">
    <property type="protein sequence ID" value="KAH8504933.1"/>
    <property type="molecule type" value="Genomic_DNA"/>
</dbReference>
<evidence type="ECO:0000259" key="3">
    <source>
        <dbReference type="Pfam" id="PF00139"/>
    </source>
</evidence>
<proteinExistence type="inferred from homology"/>
<dbReference type="Pfam" id="PF00139">
    <property type="entry name" value="Lectin_legB"/>
    <property type="match status" value="1"/>
</dbReference>
<dbReference type="PROSITE" id="PS00307">
    <property type="entry name" value="LECTIN_LEGUME_BETA"/>
    <property type="match status" value="1"/>
</dbReference>
<dbReference type="Gene3D" id="2.60.120.200">
    <property type="match status" value="1"/>
</dbReference>
<accession>A0A8T2YIE9</accession>
<evidence type="ECO:0000313" key="4">
    <source>
        <dbReference type="EMBL" id="KAH8504933.1"/>
    </source>
</evidence>
<dbReference type="InterPro" id="IPR001220">
    <property type="entry name" value="Legume_lectin_dom"/>
</dbReference>
<dbReference type="GO" id="GO:0030246">
    <property type="term" value="F:carbohydrate binding"/>
    <property type="evidence" value="ECO:0007669"/>
    <property type="project" value="UniProtKB-KW"/>
</dbReference>
<dbReference type="PANTHER" id="PTHR32401">
    <property type="entry name" value="CONCANAVALIN A-LIKE LECTIN FAMILY PROTEIN"/>
    <property type="match status" value="1"/>
</dbReference>
<name>A0A8T2YIE9_POPDE</name>
<keyword evidence="2" id="KW-0430">Lectin</keyword>
<dbReference type="InterPro" id="IPR050258">
    <property type="entry name" value="Leguminous_Lectin"/>
</dbReference>
<dbReference type="SUPFAM" id="SSF49899">
    <property type="entry name" value="Concanavalin A-like lectins/glucanases"/>
    <property type="match status" value="1"/>
</dbReference>
<comment type="caution">
    <text evidence="4">The sequence shown here is derived from an EMBL/GenBank/DDBJ whole genome shotgun (WGS) entry which is preliminary data.</text>
</comment>
<dbReference type="InterPro" id="IPR013320">
    <property type="entry name" value="ConA-like_dom_sf"/>
</dbReference>
<evidence type="ECO:0000256" key="2">
    <source>
        <dbReference type="ARBA" id="ARBA00022734"/>
    </source>
</evidence>
<comment type="similarity">
    <text evidence="1">Belongs to the leguminous lectin family.</text>
</comment>
<evidence type="ECO:0000313" key="5">
    <source>
        <dbReference type="Proteomes" id="UP000807159"/>
    </source>
</evidence>
<evidence type="ECO:0000256" key="1">
    <source>
        <dbReference type="ARBA" id="ARBA00007606"/>
    </source>
</evidence>
<feature type="domain" description="Legume lectin" evidence="3">
    <location>
        <begin position="40"/>
        <end position="174"/>
    </location>
</feature>